<reference evidence="2 3" key="1">
    <citation type="submission" date="2019-01" db="EMBL/GenBank/DDBJ databases">
        <title>Lacunisphaera sp. strain TWA-58.</title>
        <authorList>
            <person name="Chen W.-M."/>
        </authorList>
    </citation>
    <scope>NUCLEOTIDE SEQUENCE [LARGE SCALE GENOMIC DNA]</scope>
    <source>
        <strain evidence="2 3">TWA-58</strain>
    </source>
</reference>
<comment type="caution">
    <text evidence="2">The sequence shown here is derived from an EMBL/GenBank/DDBJ whole genome shotgun (WGS) entry which is preliminary data.</text>
</comment>
<gene>
    <name evidence="2" type="ORF">ESB00_01040</name>
</gene>
<evidence type="ECO:0000313" key="3">
    <source>
        <dbReference type="Proteomes" id="UP000290218"/>
    </source>
</evidence>
<accession>A0A4Q1C6K5</accession>
<dbReference type="Proteomes" id="UP000290218">
    <property type="component" value="Unassembled WGS sequence"/>
</dbReference>
<dbReference type="SUPFAM" id="SSF54427">
    <property type="entry name" value="NTF2-like"/>
    <property type="match status" value="1"/>
</dbReference>
<dbReference type="Pfam" id="PF12680">
    <property type="entry name" value="SnoaL_2"/>
    <property type="match status" value="1"/>
</dbReference>
<proteinExistence type="predicted"/>
<evidence type="ECO:0000259" key="1">
    <source>
        <dbReference type="Pfam" id="PF12680"/>
    </source>
</evidence>
<evidence type="ECO:0000313" key="2">
    <source>
        <dbReference type="EMBL" id="RXK54515.1"/>
    </source>
</evidence>
<dbReference type="InterPro" id="IPR037401">
    <property type="entry name" value="SnoaL-like"/>
</dbReference>
<dbReference type="EMBL" id="SDHX01000001">
    <property type="protein sequence ID" value="RXK54515.1"/>
    <property type="molecule type" value="Genomic_DNA"/>
</dbReference>
<dbReference type="AlphaFoldDB" id="A0A4Q1C6K5"/>
<dbReference type="InterPro" id="IPR032710">
    <property type="entry name" value="NTF2-like_dom_sf"/>
</dbReference>
<name>A0A4Q1C6K5_9BACT</name>
<keyword evidence="3" id="KW-1185">Reference proteome</keyword>
<dbReference type="Gene3D" id="3.10.450.50">
    <property type="match status" value="1"/>
</dbReference>
<feature type="domain" description="SnoaL-like" evidence="1">
    <location>
        <begin position="10"/>
        <end position="104"/>
    </location>
</feature>
<dbReference type="PROSITE" id="PS51257">
    <property type="entry name" value="PROKAR_LIPOPROTEIN"/>
    <property type="match status" value="1"/>
</dbReference>
<protein>
    <submittedName>
        <fullName evidence="2">Nuclear transport factor 2 family protein</fullName>
    </submittedName>
</protein>
<dbReference type="RefSeq" id="WP_129045879.1">
    <property type="nucleotide sequence ID" value="NZ_SDHX01000001.1"/>
</dbReference>
<dbReference type="OrthoDB" id="8684708at2"/>
<sequence length="110" mass="11969">MKFKLPPPLDAFVAAKNAHNSAAFIACFAADAVVRDEQQTHTGRRAIQAWFEEASRKYRTQLSVTGVEERGGKTVLTADVSGDFPGSPFPFQYHLTLKAGKIAALDITSD</sequence>
<organism evidence="2 3">
    <name type="scientific">Oleiharenicola lentus</name>
    <dbReference type="NCBI Taxonomy" id="2508720"/>
    <lineage>
        <taxon>Bacteria</taxon>
        <taxon>Pseudomonadati</taxon>
        <taxon>Verrucomicrobiota</taxon>
        <taxon>Opitutia</taxon>
        <taxon>Opitutales</taxon>
        <taxon>Opitutaceae</taxon>
        <taxon>Oleiharenicola</taxon>
    </lineage>
</organism>